<keyword evidence="1" id="KW-0812">Transmembrane</keyword>
<keyword evidence="3" id="KW-1185">Reference proteome</keyword>
<proteinExistence type="predicted"/>
<gene>
    <name evidence="2" type="ORF">R54876_GBNLAHCA_01131</name>
</gene>
<feature type="transmembrane region" description="Helical" evidence="1">
    <location>
        <begin position="21"/>
        <end position="41"/>
    </location>
</feature>
<organism evidence="2 3">
    <name type="scientific">Eupransor demetentiae</name>
    <dbReference type="NCBI Taxonomy" id="3109584"/>
    <lineage>
        <taxon>Bacteria</taxon>
        <taxon>Bacillati</taxon>
        <taxon>Bacillota</taxon>
        <taxon>Bacilli</taxon>
        <taxon>Lactobacillales</taxon>
        <taxon>Lactobacillaceae</taxon>
        <taxon>Eupransor</taxon>
    </lineage>
</organism>
<evidence type="ECO:0000313" key="2">
    <source>
        <dbReference type="EMBL" id="CAK8054561.1"/>
    </source>
</evidence>
<evidence type="ECO:0000313" key="3">
    <source>
        <dbReference type="Proteomes" id="UP001314241"/>
    </source>
</evidence>
<keyword evidence="1" id="KW-0472">Membrane</keyword>
<name>A0ABM9N5S8_9LACO</name>
<feature type="transmembrane region" description="Helical" evidence="1">
    <location>
        <begin position="129"/>
        <end position="154"/>
    </location>
</feature>
<protein>
    <submittedName>
        <fullName evidence="2">Uncharacterized protein</fullName>
    </submittedName>
</protein>
<feature type="transmembrane region" description="Helical" evidence="1">
    <location>
        <begin position="97"/>
        <end position="117"/>
    </location>
</feature>
<dbReference type="EMBL" id="CAWVOH010000002">
    <property type="protein sequence ID" value="CAK8054561.1"/>
    <property type="molecule type" value="Genomic_DNA"/>
</dbReference>
<accession>A0ABM9N5S8</accession>
<keyword evidence="1" id="KW-1133">Transmembrane helix</keyword>
<reference evidence="2 3" key="1">
    <citation type="submission" date="2024-01" db="EMBL/GenBank/DDBJ databases">
        <authorList>
            <person name="Botero Cardona J."/>
        </authorList>
    </citation>
    <scope>NUCLEOTIDE SEQUENCE [LARGE SCALE GENOMIC DNA]</scope>
    <source>
        <strain evidence="2 3">LMG 33000</strain>
    </source>
</reference>
<comment type="caution">
    <text evidence="2">The sequence shown here is derived from an EMBL/GenBank/DDBJ whole genome shotgun (WGS) entry which is preliminary data.</text>
</comment>
<dbReference type="Proteomes" id="UP001314241">
    <property type="component" value="Unassembled WGS sequence"/>
</dbReference>
<dbReference type="RefSeq" id="WP_349642108.1">
    <property type="nucleotide sequence ID" value="NZ_CAWVOH010000002.1"/>
</dbReference>
<evidence type="ECO:0000256" key="1">
    <source>
        <dbReference type="SAM" id="Phobius"/>
    </source>
</evidence>
<sequence length="173" mass="19637">MIKNDIESSPIKILWLSRKATICRTLNIFIYFLGFAFIYFVCSRPQTFMYSKNLTIFSFFVVSVTGLSFSSTLILAARNIFKIKELATIYEFKPSAYYNFVGPFVFTALIWALLGIVSVICGAFCLPNYVIRFVLSLNIVLSCLGIVNLCSLLVTNIQELSKATGREIKKEMR</sequence>
<feature type="transmembrane region" description="Helical" evidence="1">
    <location>
        <begin position="53"/>
        <end position="76"/>
    </location>
</feature>